<evidence type="ECO:0000313" key="7">
    <source>
        <dbReference type="EMBL" id="SDE71663.1"/>
    </source>
</evidence>
<protein>
    <submittedName>
        <fullName evidence="7">NnrU protein</fullName>
    </submittedName>
</protein>
<dbReference type="AlphaFoldDB" id="A0A1G7F6V8"/>
<keyword evidence="8" id="KW-1185">Reference proteome</keyword>
<dbReference type="EMBL" id="FNAP01000010">
    <property type="protein sequence ID" value="SDE71663.1"/>
    <property type="molecule type" value="Genomic_DNA"/>
</dbReference>
<dbReference type="InterPro" id="IPR009915">
    <property type="entry name" value="NnrU_dom"/>
</dbReference>
<gene>
    <name evidence="7" type="ORF">SAMN05421720_110143</name>
</gene>
<evidence type="ECO:0000256" key="2">
    <source>
        <dbReference type="ARBA" id="ARBA00022692"/>
    </source>
</evidence>
<keyword evidence="2 5" id="KW-0812">Transmembrane</keyword>
<comment type="subcellular location">
    <subcellularLocation>
        <location evidence="1">Membrane</location>
        <topology evidence="1">Multi-pass membrane protein</topology>
    </subcellularLocation>
</comment>
<evidence type="ECO:0000313" key="8">
    <source>
        <dbReference type="Proteomes" id="UP000199412"/>
    </source>
</evidence>
<keyword evidence="4 5" id="KW-0472">Membrane</keyword>
<dbReference type="Pfam" id="PF07298">
    <property type="entry name" value="NnrU"/>
    <property type="match status" value="1"/>
</dbReference>
<accession>A0A1G7F6V8</accession>
<evidence type="ECO:0000256" key="4">
    <source>
        <dbReference type="ARBA" id="ARBA00023136"/>
    </source>
</evidence>
<dbReference type="RefSeq" id="WP_092787203.1">
    <property type="nucleotide sequence ID" value="NZ_FNAP01000010.1"/>
</dbReference>
<feature type="domain" description="NnrU" evidence="6">
    <location>
        <begin position="6"/>
        <end position="184"/>
    </location>
</feature>
<feature type="transmembrane region" description="Helical" evidence="5">
    <location>
        <begin position="98"/>
        <end position="117"/>
    </location>
</feature>
<dbReference type="OrthoDB" id="5293641at2"/>
<feature type="transmembrane region" description="Helical" evidence="5">
    <location>
        <begin position="155"/>
        <end position="172"/>
    </location>
</feature>
<proteinExistence type="predicted"/>
<feature type="transmembrane region" description="Helical" evidence="5">
    <location>
        <begin position="124"/>
        <end position="143"/>
    </location>
</feature>
<evidence type="ECO:0000256" key="1">
    <source>
        <dbReference type="ARBA" id="ARBA00004141"/>
    </source>
</evidence>
<reference evidence="7 8" key="1">
    <citation type="submission" date="2016-10" db="EMBL/GenBank/DDBJ databases">
        <authorList>
            <person name="de Groot N.N."/>
        </authorList>
    </citation>
    <scope>NUCLEOTIDE SEQUENCE [LARGE SCALE GENOMIC DNA]</scope>
    <source>
        <strain evidence="7 8">ATCC 700224</strain>
    </source>
</reference>
<sequence length="201" mass="21688">MDKLLPIGALVFFLTHMIPLQPVNRRRLVGVMGEPAYRATISVLAVIGLGLMIAGFALTPRMDAIQMPAWGVYLPAILMPFAFILVLSAYLPTNIRRYTWHPMIIGVLLWAVAHVLASPYSNSALFFGCFGLYGMFSLVIAILRGKPQDLPPPLPFRKDLIVIGMGLLAYAAMTAGHHIVFGVSALPFIFGGSAATVAPPG</sequence>
<evidence type="ECO:0000256" key="3">
    <source>
        <dbReference type="ARBA" id="ARBA00022989"/>
    </source>
</evidence>
<feature type="transmembrane region" description="Helical" evidence="5">
    <location>
        <begin position="70"/>
        <end position="92"/>
    </location>
</feature>
<feature type="transmembrane region" description="Helical" evidence="5">
    <location>
        <begin position="36"/>
        <end position="58"/>
    </location>
</feature>
<evidence type="ECO:0000259" key="6">
    <source>
        <dbReference type="Pfam" id="PF07298"/>
    </source>
</evidence>
<dbReference type="GO" id="GO:0016020">
    <property type="term" value="C:membrane"/>
    <property type="evidence" value="ECO:0007669"/>
    <property type="project" value="UniProtKB-SubCell"/>
</dbReference>
<organism evidence="7 8">
    <name type="scientific">Rhodospira trueperi</name>
    <dbReference type="NCBI Taxonomy" id="69960"/>
    <lineage>
        <taxon>Bacteria</taxon>
        <taxon>Pseudomonadati</taxon>
        <taxon>Pseudomonadota</taxon>
        <taxon>Alphaproteobacteria</taxon>
        <taxon>Rhodospirillales</taxon>
        <taxon>Rhodospirillaceae</taxon>
        <taxon>Rhodospira</taxon>
    </lineage>
</organism>
<keyword evidence="3 5" id="KW-1133">Transmembrane helix</keyword>
<dbReference type="Proteomes" id="UP000199412">
    <property type="component" value="Unassembled WGS sequence"/>
</dbReference>
<name>A0A1G7F6V8_9PROT</name>
<evidence type="ECO:0000256" key="5">
    <source>
        <dbReference type="SAM" id="Phobius"/>
    </source>
</evidence>